<sequence length="153" mass="16290">SGSLGLDLEAAIDVTLMTPHPQKVPSGVKGPIVINSKAISALLFGRSSASMLGLFVLSGVIDADYTGEIMIMVYTPFPPIQIKKGQRIAQLVPLEQMTKDLPSTTDCHRGAEGFGSNGGLTLLTLDLSKRPKCKVEVEYQGQKRSFTGLLDTG</sequence>
<dbReference type="SUPFAM" id="SSF51283">
    <property type="entry name" value="dUTPase-like"/>
    <property type="match status" value="1"/>
</dbReference>
<dbReference type="EMBL" id="VYZJ01005174">
    <property type="protein sequence ID" value="NWR26063.1"/>
    <property type="molecule type" value="Genomic_DNA"/>
</dbReference>
<dbReference type="Proteomes" id="UP000580681">
    <property type="component" value="Unassembled WGS sequence"/>
</dbReference>
<reference evidence="5 6" key="1">
    <citation type="submission" date="2019-09" db="EMBL/GenBank/DDBJ databases">
        <title>Bird 10,000 Genomes (B10K) Project - Family phase.</title>
        <authorList>
            <person name="Zhang G."/>
        </authorList>
    </citation>
    <scope>NUCLEOTIDE SEQUENCE [LARGE SCALE GENOMIC DNA]</scope>
    <source>
        <strain evidence="5">B10K-DU-015-11</strain>
        <tissue evidence="5">Mixed tissue sample</tissue>
    </source>
</reference>
<dbReference type="AlphaFoldDB" id="A0A7K4VVK1"/>
<dbReference type="InterPro" id="IPR029054">
    <property type="entry name" value="dUTPase-like"/>
</dbReference>
<dbReference type="InterPro" id="IPR033704">
    <property type="entry name" value="dUTPase_trimeric"/>
</dbReference>
<dbReference type="PANTHER" id="PTHR19422:SF123">
    <property type="entry name" value="RT1 CLASS I, LOCUS CE15"/>
    <property type="match status" value="1"/>
</dbReference>
<dbReference type="InterPro" id="IPR036157">
    <property type="entry name" value="dUTPase-like_sf"/>
</dbReference>
<organism evidence="5 6">
    <name type="scientific">Emberiza fucata</name>
    <dbReference type="NCBI Taxonomy" id="337179"/>
    <lineage>
        <taxon>Eukaryota</taxon>
        <taxon>Metazoa</taxon>
        <taxon>Chordata</taxon>
        <taxon>Craniata</taxon>
        <taxon>Vertebrata</taxon>
        <taxon>Euteleostomi</taxon>
        <taxon>Archelosauria</taxon>
        <taxon>Archosauria</taxon>
        <taxon>Dinosauria</taxon>
        <taxon>Saurischia</taxon>
        <taxon>Theropoda</taxon>
        <taxon>Coelurosauria</taxon>
        <taxon>Aves</taxon>
        <taxon>Neognathae</taxon>
        <taxon>Neoaves</taxon>
        <taxon>Telluraves</taxon>
        <taxon>Australaves</taxon>
        <taxon>Passeriformes</taxon>
        <taxon>Passeroidea</taxon>
        <taxon>Fringillidae</taxon>
        <taxon>Emberizinae</taxon>
        <taxon>Emberizini</taxon>
        <taxon>Emberiza</taxon>
    </lineage>
</organism>
<gene>
    <name evidence="5" type="primary">Ervk9_5</name>
    <name evidence="5" type="ORF">EMBFUC_R02446</name>
</gene>
<evidence type="ECO:0000256" key="2">
    <source>
        <dbReference type="ARBA" id="ARBA00022750"/>
    </source>
</evidence>
<dbReference type="GO" id="GO:0006508">
    <property type="term" value="P:proteolysis"/>
    <property type="evidence" value="ECO:0007669"/>
    <property type="project" value="UniProtKB-KW"/>
</dbReference>
<dbReference type="GO" id="GO:0004190">
    <property type="term" value="F:aspartic-type endopeptidase activity"/>
    <property type="evidence" value="ECO:0007669"/>
    <property type="project" value="UniProtKB-KW"/>
</dbReference>
<evidence type="ECO:0000256" key="3">
    <source>
        <dbReference type="ARBA" id="ARBA00022801"/>
    </source>
</evidence>
<accession>A0A7K4VVK1</accession>
<keyword evidence="6" id="KW-1185">Reference proteome</keyword>
<keyword evidence="2" id="KW-0064">Aspartyl protease</keyword>
<comment type="caution">
    <text evidence="5">The sequence shown here is derived from an EMBL/GenBank/DDBJ whole genome shotgun (WGS) entry which is preliminary data.</text>
</comment>
<keyword evidence="1" id="KW-0645">Protease</keyword>
<feature type="non-terminal residue" evidence="5">
    <location>
        <position position="1"/>
    </location>
</feature>
<feature type="domain" description="dUTPase-like" evidence="4">
    <location>
        <begin position="2"/>
        <end position="117"/>
    </location>
</feature>
<evidence type="ECO:0000313" key="5">
    <source>
        <dbReference type="EMBL" id="NWR26063.1"/>
    </source>
</evidence>
<evidence type="ECO:0000256" key="1">
    <source>
        <dbReference type="ARBA" id="ARBA00022670"/>
    </source>
</evidence>
<dbReference type="InterPro" id="IPR051592">
    <property type="entry name" value="HERV-K_Pro_peptidase_A2"/>
</dbReference>
<dbReference type="Pfam" id="PF00692">
    <property type="entry name" value="dUTPase"/>
    <property type="match status" value="1"/>
</dbReference>
<evidence type="ECO:0000259" key="4">
    <source>
        <dbReference type="Pfam" id="PF00692"/>
    </source>
</evidence>
<dbReference type="CDD" id="cd07557">
    <property type="entry name" value="trimeric_dUTPase"/>
    <property type="match status" value="1"/>
</dbReference>
<name>A0A7K4VVK1_9EMBE</name>
<dbReference type="Gene3D" id="2.70.40.10">
    <property type="match status" value="1"/>
</dbReference>
<keyword evidence="3" id="KW-0378">Hydrolase</keyword>
<feature type="non-terminal residue" evidence="5">
    <location>
        <position position="153"/>
    </location>
</feature>
<proteinExistence type="predicted"/>
<dbReference type="PANTHER" id="PTHR19422">
    <property type="entry name" value="GAG RETROVIRAL POLYPROTEIN"/>
    <property type="match status" value="1"/>
</dbReference>
<protein>
    <submittedName>
        <fullName evidence="5">POK9 protein</fullName>
    </submittedName>
</protein>
<evidence type="ECO:0000313" key="6">
    <source>
        <dbReference type="Proteomes" id="UP000580681"/>
    </source>
</evidence>